<feature type="compositionally biased region" description="Basic and acidic residues" evidence="1">
    <location>
        <begin position="1"/>
        <end position="10"/>
    </location>
</feature>
<comment type="caution">
    <text evidence="2">The sequence shown here is derived from an EMBL/GenBank/DDBJ whole genome shotgun (WGS) entry which is preliminary data.</text>
</comment>
<sequence>MSQGKAERRSSHPILSEGKKVSNDFRGLDATPKSPSEYNLSTKPLLVQYSSGNQTRTPRHTKAISNPQYAASFQMNPVRSSLWSLGSCYSWRNSSQFCRCKSLSETASTTILPSISTTDFVLSILKKNSVDPHQSPSVLRKRQYCIGAYLKTCIANSGLTMCMATTEMCCQFFAANCNDFPFTYPMTHPYCCQRSYVTECGVDETCGMLDQSNYPTSSPIARYTVTLPSIPTSTGTNPGGVIIQPAWRLHCGNREYQP</sequence>
<dbReference type="Proteomes" id="UP000193144">
    <property type="component" value="Unassembled WGS sequence"/>
</dbReference>
<feature type="region of interest" description="Disordered" evidence="1">
    <location>
        <begin position="1"/>
        <end position="39"/>
    </location>
</feature>
<proteinExistence type="predicted"/>
<protein>
    <submittedName>
        <fullName evidence="2">Uncharacterized protein</fullName>
    </submittedName>
</protein>
<name>A0A1Y1YWP5_9PLEO</name>
<gene>
    <name evidence="2" type="ORF">BCR34DRAFT_80799</name>
</gene>
<feature type="compositionally biased region" description="Basic and acidic residues" evidence="1">
    <location>
        <begin position="17"/>
        <end position="27"/>
    </location>
</feature>
<accession>A0A1Y1YWP5</accession>
<reference evidence="2 3" key="1">
    <citation type="submission" date="2016-07" db="EMBL/GenBank/DDBJ databases">
        <title>Pervasive Adenine N6-methylation of Active Genes in Fungi.</title>
        <authorList>
            <consortium name="DOE Joint Genome Institute"/>
            <person name="Mondo S.J."/>
            <person name="Dannebaum R.O."/>
            <person name="Kuo R.C."/>
            <person name="Labutti K."/>
            <person name="Haridas S."/>
            <person name="Kuo A."/>
            <person name="Salamov A."/>
            <person name="Ahrendt S.R."/>
            <person name="Lipzen A."/>
            <person name="Sullivan W."/>
            <person name="Andreopoulos W.B."/>
            <person name="Clum A."/>
            <person name="Lindquist E."/>
            <person name="Daum C."/>
            <person name="Ramamoorthy G.K."/>
            <person name="Gryganskyi A."/>
            <person name="Culley D."/>
            <person name="Magnuson J.K."/>
            <person name="James T.Y."/>
            <person name="O'Malley M.A."/>
            <person name="Stajich J.E."/>
            <person name="Spatafora J.W."/>
            <person name="Visel A."/>
            <person name="Grigoriev I.V."/>
        </authorList>
    </citation>
    <scope>NUCLEOTIDE SEQUENCE [LARGE SCALE GENOMIC DNA]</scope>
    <source>
        <strain evidence="2 3">CBS 115471</strain>
    </source>
</reference>
<evidence type="ECO:0000256" key="1">
    <source>
        <dbReference type="SAM" id="MobiDB-lite"/>
    </source>
</evidence>
<evidence type="ECO:0000313" key="2">
    <source>
        <dbReference type="EMBL" id="ORY02441.1"/>
    </source>
</evidence>
<dbReference type="AlphaFoldDB" id="A0A1Y1YWP5"/>
<keyword evidence="3" id="KW-1185">Reference proteome</keyword>
<dbReference type="EMBL" id="MCFA01000157">
    <property type="protein sequence ID" value="ORY02441.1"/>
    <property type="molecule type" value="Genomic_DNA"/>
</dbReference>
<organism evidence="2 3">
    <name type="scientific">Clohesyomyces aquaticus</name>
    <dbReference type="NCBI Taxonomy" id="1231657"/>
    <lineage>
        <taxon>Eukaryota</taxon>
        <taxon>Fungi</taxon>
        <taxon>Dikarya</taxon>
        <taxon>Ascomycota</taxon>
        <taxon>Pezizomycotina</taxon>
        <taxon>Dothideomycetes</taxon>
        <taxon>Pleosporomycetidae</taxon>
        <taxon>Pleosporales</taxon>
        <taxon>Lindgomycetaceae</taxon>
        <taxon>Clohesyomyces</taxon>
    </lineage>
</organism>
<evidence type="ECO:0000313" key="3">
    <source>
        <dbReference type="Proteomes" id="UP000193144"/>
    </source>
</evidence>